<dbReference type="PANTHER" id="PTHR11347">
    <property type="entry name" value="CYCLIC NUCLEOTIDE PHOSPHODIESTERASE"/>
    <property type="match status" value="1"/>
</dbReference>
<dbReference type="GO" id="GO:0046872">
    <property type="term" value="F:metal ion binding"/>
    <property type="evidence" value="ECO:0007669"/>
    <property type="project" value="UniProtKB-KW"/>
</dbReference>
<evidence type="ECO:0000256" key="3">
    <source>
        <dbReference type="ARBA" id="ARBA00022801"/>
    </source>
</evidence>
<evidence type="ECO:0000256" key="2">
    <source>
        <dbReference type="ARBA" id="ARBA00022723"/>
    </source>
</evidence>
<evidence type="ECO:0000313" key="12">
    <source>
        <dbReference type="Proteomes" id="UP001208570"/>
    </source>
</evidence>
<comment type="caution">
    <text evidence="11">The sequence shown here is derived from an EMBL/GenBank/DDBJ whole genome shotgun (WGS) entry which is preliminary data.</text>
</comment>
<evidence type="ECO:0000256" key="9">
    <source>
        <dbReference type="SAM" id="MobiDB-lite"/>
    </source>
</evidence>
<reference evidence="11" key="1">
    <citation type="journal article" date="2023" name="Mol. Biol. Evol.">
        <title>Third-Generation Sequencing Reveals the Adaptive Role of the Epigenome in Three Deep-Sea Polychaetes.</title>
        <authorList>
            <person name="Perez M."/>
            <person name="Aroh O."/>
            <person name="Sun Y."/>
            <person name="Lan Y."/>
            <person name="Juniper S.K."/>
            <person name="Young C.R."/>
            <person name="Angers B."/>
            <person name="Qian P.Y."/>
        </authorList>
    </citation>
    <scope>NUCLEOTIDE SEQUENCE</scope>
    <source>
        <strain evidence="11">P08H-3</strain>
    </source>
</reference>
<feature type="binding site" evidence="6">
    <location>
        <position position="195"/>
    </location>
    <ligand>
        <name>Zn(2+)</name>
        <dbReference type="ChEBI" id="CHEBI:29105"/>
        <label>1</label>
    </ligand>
</feature>
<keyword evidence="3 7" id="KW-0378">Hydrolase</keyword>
<dbReference type="InterPro" id="IPR002073">
    <property type="entry name" value="PDEase_catalytic_dom"/>
</dbReference>
<dbReference type="InterPro" id="IPR013706">
    <property type="entry name" value="PDE1_N"/>
</dbReference>
<dbReference type="InterPro" id="IPR003607">
    <property type="entry name" value="HD/PDEase_dom"/>
</dbReference>
<name>A0AAD9J150_9ANNE</name>
<dbReference type="SUPFAM" id="SSF109604">
    <property type="entry name" value="HD-domain/PDEase-like"/>
    <property type="match status" value="1"/>
</dbReference>
<feature type="coiled-coil region" evidence="8">
    <location>
        <begin position="438"/>
        <end position="468"/>
    </location>
</feature>
<evidence type="ECO:0000256" key="5">
    <source>
        <dbReference type="PIRSR" id="PIRSR623088-2"/>
    </source>
</evidence>
<dbReference type="SMART" id="SM00471">
    <property type="entry name" value="HDc"/>
    <property type="match status" value="1"/>
</dbReference>
<dbReference type="GO" id="GO:0004114">
    <property type="term" value="F:3',5'-cyclic-nucleotide phosphodiesterase activity"/>
    <property type="evidence" value="ECO:0007669"/>
    <property type="project" value="InterPro"/>
</dbReference>
<feature type="region of interest" description="Disordered" evidence="9">
    <location>
        <begin position="387"/>
        <end position="416"/>
    </location>
</feature>
<feature type="binding site" evidence="5">
    <location>
        <position position="195"/>
    </location>
    <ligand>
        <name>AMP</name>
        <dbReference type="ChEBI" id="CHEBI:456215"/>
    </ligand>
</feature>
<keyword evidence="2 6" id="KW-0479">Metal-binding</keyword>
<feature type="binding site" evidence="6">
    <location>
        <position position="195"/>
    </location>
    <ligand>
        <name>Zn(2+)</name>
        <dbReference type="ChEBI" id="CHEBI:29105"/>
        <label>2</label>
    </ligand>
</feature>
<feature type="binding site" evidence="5">
    <location>
        <position position="301"/>
    </location>
    <ligand>
        <name>AMP</name>
        <dbReference type="ChEBI" id="CHEBI:456215"/>
    </ligand>
</feature>
<dbReference type="CDD" id="cd00077">
    <property type="entry name" value="HDc"/>
    <property type="match status" value="1"/>
</dbReference>
<dbReference type="GO" id="GO:0007165">
    <property type="term" value="P:signal transduction"/>
    <property type="evidence" value="ECO:0007669"/>
    <property type="project" value="InterPro"/>
</dbReference>
<dbReference type="EMBL" id="JAODUP010000739">
    <property type="protein sequence ID" value="KAK2144659.1"/>
    <property type="molecule type" value="Genomic_DNA"/>
</dbReference>
<feature type="binding site" evidence="6">
    <location>
        <position position="158"/>
    </location>
    <ligand>
        <name>Zn(2+)</name>
        <dbReference type="ChEBI" id="CHEBI:29105"/>
        <label>1</label>
    </ligand>
</feature>
<feature type="binding site" evidence="5">
    <location>
        <begin position="154"/>
        <end position="158"/>
    </location>
    <ligand>
        <name>AMP</name>
        <dbReference type="ChEBI" id="CHEBI:456215"/>
    </ligand>
</feature>
<feature type="compositionally biased region" description="Low complexity" evidence="9">
    <location>
        <begin position="593"/>
        <end position="615"/>
    </location>
</feature>
<dbReference type="PROSITE" id="PS00126">
    <property type="entry name" value="PDEASE_I_1"/>
    <property type="match status" value="1"/>
</dbReference>
<dbReference type="AlphaFoldDB" id="A0AAD9J150"/>
<comment type="similarity">
    <text evidence="7">Belongs to the cyclic nucleotide phosphodiesterase family.</text>
</comment>
<proteinExistence type="inferred from homology"/>
<feature type="compositionally biased region" description="Polar residues" evidence="9">
    <location>
        <begin position="628"/>
        <end position="640"/>
    </location>
</feature>
<feature type="compositionally biased region" description="Low complexity" evidence="9">
    <location>
        <begin position="528"/>
        <end position="546"/>
    </location>
</feature>
<dbReference type="EC" id="3.1.4.-" evidence="7"/>
<dbReference type="InterPro" id="IPR023174">
    <property type="entry name" value="PDEase_CS"/>
</dbReference>
<evidence type="ECO:0000256" key="8">
    <source>
        <dbReference type="SAM" id="Coils"/>
    </source>
</evidence>
<sequence>MLLSISRRLCDEDDELSEVEPDAVPSEVRDWLALTFTRSMSNIKRRGNDKPKFRSVAHAIRAGIMVDRIYRRMSSTVGLHIPPDVLLILKNLDEWSFDVFSVNEAGDNHALKYVAYELLQRYDLIAKFKINTQILESFLIKLEEGYSKYKNPYHNLVHAADVTQTTHHIVSQSGLALWLTDLELLAVLVAAMVHDYEHTGTTNTFHINTSSEVALIYNDRAVLESHHVSAAFRFMREDDYNILSGLKKEEYRDFRSLVIDIVLATDMSFHFQQIKNMKNLLSMPENIDKAKALSLIVHCADISHPAKEWNLHYRWTSQLIEEFFLQGDREADLGLPISPLCDRKTTMIAESQIGFIDFIVDPSFQVMGDMMEKIVMPLHHRNTGITEESFDNHADKATSTTSLSSRSSTPLTPKSLSPATVKFEVKRYWMDCLLANKAQWKERAAKELEAKNKQMEERAREMEKVTLDLSHVKDAAQKAAANNEQKSDEQQDSGVESPNSKDAGAGSREKTDVGTDTVVEVARDSSQRGDQSTSSSSSVPTPQGVSRQTSTTGLLDFAHKSSTSLKSCDTTSCRGISPNSREHLSFNKPTGPSPSRISSSSSSSLLSSPLSKPLSAAHKVDGLGDGAANSQFSNNASIRSADSVKSCDQRRSHDRIKSHDSG</sequence>
<evidence type="ECO:0000256" key="1">
    <source>
        <dbReference type="ARBA" id="ARBA00022535"/>
    </source>
</evidence>
<dbReference type="PRINTS" id="PR00387">
    <property type="entry name" value="PDIESTERASE1"/>
</dbReference>
<keyword evidence="8" id="KW-0175">Coiled coil</keyword>
<feature type="binding site" evidence="6">
    <location>
        <position position="301"/>
    </location>
    <ligand>
        <name>Zn(2+)</name>
        <dbReference type="ChEBI" id="CHEBI:29105"/>
        <label>1</label>
    </ligand>
</feature>
<dbReference type="PROSITE" id="PS51845">
    <property type="entry name" value="PDEASE_I_2"/>
    <property type="match status" value="1"/>
</dbReference>
<dbReference type="Proteomes" id="UP001208570">
    <property type="component" value="Unassembled WGS sequence"/>
</dbReference>
<evidence type="ECO:0000313" key="11">
    <source>
        <dbReference type="EMBL" id="KAK2144659.1"/>
    </source>
</evidence>
<protein>
    <recommendedName>
        <fullName evidence="7">Phosphodiesterase</fullName>
        <ecNumber evidence="7">3.1.4.-</ecNumber>
    </recommendedName>
</protein>
<feature type="active site" description="Proton donor" evidence="4">
    <location>
        <position position="154"/>
    </location>
</feature>
<feature type="binding site" evidence="6">
    <location>
        <position position="194"/>
    </location>
    <ligand>
        <name>Zn(2+)</name>
        <dbReference type="ChEBI" id="CHEBI:29105"/>
        <label>1</label>
    </ligand>
</feature>
<evidence type="ECO:0000259" key="10">
    <source>
        <dbReference type="PROSITE" id="PS51845"/>
    </source>
</evidence>
<feature type="region of interest" description="Disordered" evidence="9">
    <location>
        <begin position="475"/>
        <end position="662"/>
    </location>
</feature>
<keyword evidence="1" id="KW-0140">cGMP</keyword>
<dbReference type="Pfam" id="PF00233">
    <property type="entry name" value="PDEase_I"/>
    <property type="match status" value="1"/>
</dbReference>
<dbReference type="Gene3D" id="1.10.1300.10">
    <property type="entry name" value="3'5'-cyclic nucleotide phosphodiesterase, catalytic domain"/>
    <property type="match status" value="1"/>
</dbReference>
<organism evidence="11 12">
    <name type="scientific">Paralvinella palmiformis</name>
    <dbReference type="NCBI Taxonomy" id="53620"/>
    <lineage>
        <taxon>Eukaryota</taxon>
        <taxon>Metazoa</taxon>
        <taxon>Spiralia</taxon>
        <taxon>Lophotrochozoa</taxon>
        <taxon>Annelida</taxon>
        <taxon>Polychaeta</taxon>
        <taxon>Sedentaria</taxon>
        <taxon>Canalipalpata</taxon>
        <taxon>Terebellida</taxon>
        <taxon>Terebelliformia</taxon>
        <taxon>Alvinellidae</taxon>
        <taxon>Paralvinella</taxon>
    </lineage>
</organism>
<dbReference type="FunFam" id="1.10.1300.10:FF:000032">
    <property type="entry name" value="Phosphodiesterase"/>
    <property type="match status" value="1"/>
</dbReference>
<evidence type="ECO:0000256" key="7">
    <source>
        <dbReference type="RuleBase" id="RU363067"/>
    </source>
</evidence>
<keyword evidence="12" id="KW-1185">Reference proteome</keyword>
<gene>
    <name evidence="11" type="ORF">LSH36_739g01001</name>
</gene>
<dbReference type="InterPro" id="IPR023088">
    <property type="entry name" value="PDEase"/>
</dbReference>
<accession>A0AAD9J150</accession>
<feature type="compositionally biased region" description="Polar residues" evidence="9">
    <location>
        <begin position="560"/>
        <end position="579"/>
    </location>
</feature>
<feature type="domain" description="PDEase" evidence="10">
    <location>
        <begin position="77"/>
        <end position="447"/>
    </location>
</feature>
<comment type="cofactor">
    <cofactor evidence="7">
        <name>a divalent metal cation</name>
        <dbReference type="ChEBI" id="CHEBI:60240"/>
    </cofactor>
    <text evidence="7">Binds 2 divalent metal cations per subunit. Site 1 may preferentially bind zinc ions, while site 2 has a preference for magnesium and/or manganese ions.</text>
</comment>
<feature type="compositionally biased region" description="Low complexity" evidence="9">
    <location>
        <begin position="398"/>
        <end position="416"/>
    </location>
</feature>
<dbReference type="Pfam" id="PF08499">
    <property type="entry name" value="PDEase_I_N"/>
    <property type="match status" value="1"/>
</dbReference>
<feature type="binding site" evidence="5">
    <location>
        <position position="352"/>
    </location>
    <ligand>
        <name>AMP</name>
        <dbReference type="ChEBI" id="CHEBI:456215"/>
    </ligand>
</feature>
<evidence type="ECO:0000256" key="6">
    <source>
        <dbReference type="PIRSR" id="PIRSR623088-3"/>
    </source>
</evidence>
<evidence type="ECO:0000256" key="4">
    <source>
        <dbReference type="PIRSR" id="PIRSR623088-1"/>
    </source>
</evidence>
<feature type="compositionally biased region" description="Basic and acidic residues" evidence="9">
    <location>
        <begin position="645"/>
        <end position="662"/>
    </location>
</feature>
<dbReference type="InterPro" id="IPR036971">
    <property type="entry name" value="PDEase_catalytic_dom_sf"/>
</dbReference>